<dbReference type="AlphaFoldDB" id="A0A9Q1K078"/>
<dbReference type="EMBL" id="JAKOGI010000505">
    <property type="protein sequence ID" value="KAJ8434042.1"/>
    <property type="molecule type" value="Genomic_DNA"/>
</dbReference>
<evidence type="ECO:0000313" key="2">
    <source>
        <dbReference type="Proteomes" id="UP001153076"/>
    </source>
</evidence>
<organism evidence="1 2">
    <name type="scientific">Carnegiea gigantea</name>
    <dbReference type="NCBI Taxonomy" id="171969"/>
    <lineage>
        <taxon>Eukaryota</taxon>
        <taxon>Viridiplantae</taxon>
        <taxon>Streptophyta</taxon>
        <taxon>Embryophyta</taxon>
        <taxon>Tracheophyta</taxon>
        <taxon>Spermatophyta</taxon>
        <taxon>Magnoliopsida</taxon>
        <taxon>eudicotyledons</taxon>
        <taxon>Gunneridae</taxon>
        <taxon>Pentapetalae</taxon>
        <taxon>Caryophyllales</taxon>
        <taxon>Cactineae</taxon>
        <taxon>Cactaceae</taxon>
        <taxon>Cactoideae</taxon>
        <taxon>Echinocereeae</taxon>
        <taxon>Carnegiea</taxon>
    </lineage>
</organism>
<reference evidence="1" key="1">
    <citation type="submission" date="2022-04" db="EMBL/GenBank/DDBJ databases">
        <title>Carnegiea gigantea Genome sequencing and assembly v2.</title>
        <authorList>
            <person name="Copetti D."/>
            <person name="Sanderson M.J."/>
            <person name="Burquez A."/>
            <person name="Wojciechowski M.F."/>
        </authorList>
    </citation>
    <scope>NUCLEOTIDE SEQUENCE</scope>
    <source>
        <strain evidence="1">SGP5-SGP5p</strain>
        <tissue evidence="1">Aerial part</tissue>
    </source>
</reference>
<gene>
    <name evidence="1" type="ORF">Cgig2_001235</name>
</gene>
<evidence type="ECO:0000313" key="1">
    <source>
        <dbReference type="EMBL" id="KAJ8434042.1"/>
    </source>
</evidence>
<dbReference type="Proteomes" id="UP001153076">
    <property type="component" value="Unassembled WGS sequence"/>
</dbReference>
<comment type="caution">
    <text evidence="1">The sequence shown here is derived from an EMBL/GenBank/DDBJ whole genome shotgun (WGS) entry which is preliminary data.</text>
</comment>
<sequence>MEELSTGACLSICSNMEFEEQNANQKSVPPNVTSMKSQDYFMRSAPTFNGKFVIRNVVHKPIEAAYQRIEQGNSIEFFDKHTLSYMVIRIYRTQQNKEYRRQKQCRRKKSWARQRTSIPQLAQESNIGEHREDCNPDKRIKRWRYNGDNQFDQGTHLDSLCGKRKAEGPRLEDAQLLNKKRVVCQGNENGSCNRVCRNVSMFPRTTVIDIDVR</sequence>
<name>A0A9Q1K078_9CARY</name>
<proteinExistence type="predicted"/>
<keyword evidence="2" id="KW-1185">Reference proteome</keyword>
<protein>
    <submittedName>
        <fullName evidence="1">Uncharacterized protein</fullName>
    </submittedName>
</protein>
<accession>A0A9Q1K078</accession>